<evidence type="ECO:0000259" key="9">
    <source>
        <dbReference type="Pfam" id="PF02776"/>
    </source>
</evidence>
<dbReference type="CDD" id="cd02009">
    <property type="entry name" value="TPP_SHCHC_synthase"/>
    <property type="match status" value="1"/>
</dbReference>
<evidence type="ECO:0000256" key="2">
    <source>
        <dbReference type="ARBA" id="ARBA00022679"/>
    </source>
</evidence>
<dbReference type="InterPro" id="IPR029061">
    <property type="entry name" value="THDP-binding"/>
</dbReference>
<dbReference type="PANTHER" id="PTHR42916">
    <property type="entry name" value="2-SUCCINYL-5-ENOLPYRUVYL-6-HYDROXY-3-CYCLOHEXENE-1-CARBOXYLATE SYNTHASE"/>
    <property type="match status" value="1"/>
</dbReference>
<dbReference type="Gene3D" id="3.40.50.970">
    <property type="match status" value="2"/>
</dbReference>
<protein>
    <recommendedName>
        <fullName evidence="7">2-succinyl-5-enolpyruvyl-6-hydroxy-3-cyclohexene-1-carboxylate synthase</fullName>
        <shortName evidence="7">SEPHCHC synthase</shortName>
        <ecNumber evidence="7">2.2.1.9</ecNumber>
    </recommendedName>
    <alternativeName>
        <fullName evidence="7">Menaquinone biosynthesis protein MenD</fullName>
    </alternativeName>
</protein>
<evidence type="ECO:0000313" key="11">
    <source>
        <dbReference type="EMBL" id="MBK1646339.1"/>
    </source>
</evidence>
<comment type="cofactor">
    <cofactor evidence="7">
        <name>thiamine diphosphate</name>
        <dbReference type="ChEBI" id="CHEBI:58937"/>
    </cofactor>
    <text evidence="7">Binds 1 thiamine pyrophosphate per subunit.</text>
</comment>
<dbReference type="GO" id="GO:0030145">
    <property type="term" value="F:manganese ion binding"/>
    <property type="evidence" value="ECO:0007669"/>
    <property type="project" value="UniProtKB-UniRule"/>
</dbReference>
<keyword evidence="2 7" id="KW-0808">Transferase</keyword>
<dbReference type="Pfam" id="PF16582">
    <property type="entry name" value="TPP_enzyme_M_2"/>
    <property type="match status" value="1"/>
</dbReference>
<dbReference type="InterPro" id="IPR004433">
    <property type="entry name" value="MenaQ_synth_MenD"/>
</dbReference>
<dbReference type="Proteomes" id="UP001138802">
    <property type="component" value="Unassembled WGS sequence"/>
</dbReference>
<comment type="similarity">
    <text evidence="7">Belongs to the TPP enzyme family. MenD subfamily.</text>
</comment>
<comment type="catalytic activity">
    <reaction evidence="7">
        <text>isochorismate + 2-oxoglutarate + H(+) = 5-enolpyruvoyl-6-hydroxy-2-succinyl-cyclohex-3-ene-1-carboxylate + CO2</text>
        <dbReference type="Rhea" id="RHEA:25593"/>
        <dbReference type="ChEBI" id="CHEBI:15378"/>
        <dbReference type="ChEBI" id="CHEBI:16526"/>
        <dbReference type="ChEBI" id="CHEBI:16810"/>
        <dbReference type="ChEBI" id="CHEBI:29780"/>
        <dbReference type="ChEBI" id="CHEBI:58818"/>
        <dbReference type="EC" id="2.2.1.9"/>
    </reaction>
</comment>
<keyword evidence="12" id="KW-1185">Reference proteome</keyword>
<feature type="compositionally biased region" description="Basic and acidic residues" evidence="8">
    <location>
        <begin position="195"/>
        <end position="208"/>
    </location>
</feature>
<keyword evidence="4 7" id="KW-0460">Magnesium</keyword>
<comment type="cofactor">
    <cofactor evidence="7">
        <name>Mg(2+)</name>
        <dbReference type="ChEBI" id="CHEBI:18420"/>
    </cofactor>
    <cofactor evidence="7">
        <name>Mn(2+)</name>
        <dbReference type="ChEBI" id="CHEBI:29035"/>
    </cofactor>
</comment>
<evidence type="ECO:0000259" key="10">
    <source>
        <dbReference type="Pfam" id="PF16582"/>
    </source>
</evidence>
<name>A0A9X1B9V5_9GAMM</name>
<comment type="caution">
    <text evidence="11">The sequence shown here is derived from an EMBL/GenBank/DDBJ whole genome shotgun (WGS) entry which is preliminary data.</text>
</comment>
<gene>
    <name evidence="7" type="primary">menD</name>
    <name evidence="11" type="ORF">CKO25_17130</name>
</gene>
<dbReference type="GO" id="GO:0030976">
    <property type="term" value="F:thiamine pyrophosphate binding"/>
    <property type="evidence" value="ECO:0007669"/>
    <property type="project" value="UniProtKB-UniRule"/>
</dbReference>
<comment type="function">
    <text evidence="7">Catalyzes the thiamine diphosphate-dependent decarboxylation of 2-oxoglutarate and the subsequent addition of the resulting succinic semialdehyde-thiamine pyrophosphate anion to isochorismate to yield 2-succinyl-5-enolpyruvyl-6-hydroxy-3-cyclohexene-1-carboxylate (SEPHCHC).</text>
</comment>
<accession>A0A9X1B9V5</accession>
<evidence type="ECO:0000256" key="1">
    <source>
        <dbReference type="ARBA" id="ARBA00022428"/>
    </source>
</evidence>
<comment type="pathway">
    <text evidence="7">Quinol/quinone metabolism; menaquinone biosynthesis.</text>
</comment>
<feature type="region of interest" description="Disordered" evidence="8">
    <location>
        <begin position="188"/>
        <end position="221"/>
    </location>
</feature>
<keyword evidence="5 7" id="KW-0786">Thiamine pyrophosphate</keyword>
<dbReference type="GO" id="GO:0009234">
    <property type="term" value="P:menaquinone biosynthetic process"/>
    <property type="evidence" value="ECO:0007669"/>
    <property type="project" value="UniProtKB-UniRule"/>
</dbReference>
<dbReference type="Gene3D" id="3.40.50.1220">
    <property type="entry name" value="TPP-binding domain"/>
    <property type="match status" value="1"/>
</dbReference>
<evidence type="ECO:0000256" key="3">
    <source>
        <dbReference type="ARBA" id="ARBA00022723"/>
    </source>
</evidence>
<dbReference type="InterPro" id="IPR012001">
    <property type="entry name" value="Thiamin_PyroP_enz_TPP-bd_dom"/>
</dbReference>
<sequence length="616" mass="67006">MTAHLHGDQGCLNRQWSQSLFEGLIHGGVRDLVLSPGSRSTPLVLGALNCPELRLRPILDERSAAFYALGLAAATQRPVALLCTSGSAPAHWFPAVMEAFESAVPLLLLTADRPPELRAWGANQTVDQQRLFGRFVIEFHDPGPARVGTEARRAIRALGVRAAWVSRGPRPGPVHLNLPFREPLVPKGPCPPEPWEPHPDQPIADRPRPPGGPVENAPQAPGETIRIQAPWFFDNVVLEPDQIAAIRSLLTGPGVICCGPMRIGQSAMQAIWDCARLLGAPVLTDPLCGLRFTPRACNRVARYDSLLRNPATAQRLRPRWVLKIGRTPVSKTLQNWLRGVPSLLVDPSEHWFDPDHDVRIRLGAHPETLLNILTRLTAEDHTNDSAGQGWLADWAQAEQTVDALARDFLATSRWFEGQLITHLLARIPPGEGLFCANSLPIRQLDCWSGQRDTPLACFGHRGASGIDGQLSTFAGLNAGGSETGGGVIGLLGDLSFMHDVGGLTLLDAVKRPCIVLNNGGGRIFDYLPQHGLPDFERLWRTPSRVTLAPLAQAFALPHRVVEDAPGFSQALDECLALGPAGGASGLIEVRIDAERSLKLHRAFWHGMSESTPFHVQ</sequence>
<dbReference type="Pfam" id="PF02776">
    <property type="entry name" value="TPP_enzyme_N"/>
    <property type="match status" value="1"/>
</dbReference>
<feature type="domain" description="Thiamine pyrophosphate enzyme N-terminal TPP-binding" evidence="9">
    <location>
        <begin position="17"/>
        <end position="130"/>
    </location>
</feature>
<dbReference type="AlphaFoldDB" id="A0A9X1B9V5"/>
<dbReference type="PIRSF" id="PIRSF004983">
    <property type="entry name" value="MenD"/>
    <property type="match status" value="1"/>
</dbReference>
<reference evidence="11 12" key="1">
    <citation type="journal article" date="2020" name="Microorganisms">
        <title>Osmotic Adaptation and Compatible Solute Biosynthesis of Phototrophic Bacteria as Revealed from Genome Analyses.</title>
        <authorList>
            <person name="Imhoff J.F."/>
            <person name="Rahn T."/>
            <person name="Kunzel S."/>
            <person name="Keller A."/>
            <person name="Neulinger S.C."/>
        </authorList>
    </citation>
    <scope>NUCLEOTIDE SEQUENCE [LARGE SCALE GENOMIC DNA]</scope>
    <source>
        <strain evidence="11 12">DSM 21303</strain>
    </source>
</reference>
<evidence type="ECO:0000256" key="8">
    <source>
        <dbReference type="SAM" id="MobiDB-lite"/>
    </source>
</evidence>
<dbReference type="GO" id="GO:0070204">
    <property type="term" value="F:2-succinyl-5-enolpyruvyl-6-hydroxy-3-cyclohexene-1-carboxylic-acid synthase activity"/>
    <property type="evidence" value="ECO:0007669"/>
    <property type="project" value="UniProtKB-UniRule"/>
</dbReference>
<dbReference type="EC" id="2.2.1.9" evidence="7"/>
<dbReference type="GO" id="GO:0000287">
    <property type="term" value="F:magnesium ion binding"/>
    <property type="evidence" value="ECO:0007669"/>
    <property type="project" value="UniProtKB-UniRule"/>
</dbReference>
<dbReference type="SUPFAM" id="SSF52518">
    <property type="entry name" value="Thiamin diphosphate-binding fold (THDP-binding)"/>
    <property type="match status" value="2"/>
</dbReference>
<evidence type="ECO:0000313" key="12">
    <source>
        <dbReference type="Proteomes" id="UP001138802"/>
    </source>
</evidence>
<comment type="subunit">
    <text evidence="7">Homodimer.</text>
</comment>
<evidence type="ECO:0000256" key="5">
    <source>
        <dbReference type="ARBA" id="ARBA00023052"/>
    </source>
</evidence>
<dbReference type="InterPro" id="IPR032264">
    <property type="entry name" value="MenD_middle"/>
</dbReference>
<proteinExistence type="inferred from homology"/>
<keyword evidence="3 7" id="KW-0479">Metal-binding</keyword>
<keyword evidence="6 7" id="KW-0464">Manganese</keyword>
<evidence type="ECO:0000256" key="7">
    <source>
        <dbReference type="HAMAP-Rule" id="MF_01659"/>
    </source>
</evidence>
<organism evidence="11 12">
    <name type="scientific">Thiocapsa imhoffii</name>
    <dbReference type="NCBI Taxonomy" id="382777"/>
    <lineage>
        <taxon>Bacteria</taxon>
        <taxon>Pseudomonadati</taxon>
        <taxon>Pseudomonadota</taxon>
        <taxon>Gammaproteobacteria</taxon>
        <taxon>Chromatiales</taxon>
        <taxon>Chromatiaceae</taxon>
        <taxon>Thiocapsa</taxon>
    </lineage>
</organism>
<evidence type="ECO:0000256" key="6">
    <source>
        <dbReference type="ARBA" id="ARBA00023211"/>
    </source>
</evidence>
<dbReference type="HAMAP" id="MF_01659">
    <property type="entry name" value="MenD"/>
    <property type="match status" value="1"/>
</dbReference>
<dbReference type="PANTHER" id="PTHR42916:SF1">
    <property type="entry name" value="PROTEIN PHYLLO, CHLOROPLASTIC"/>
    <property type="match status" value="1"/>
</dbReference>
<evidence type="ECO:0000256" key="4">
    <source>
        <dbReference type="ARBA" id="ARBA00022842"/>
    </source>
</evidence>
<dbReference type="RefSeq" id="WP_200389150.1">
    <property type="nucleotide sequence ID" value="NZ_NRSD01000023.1"/>
</dbReference>
<dbReference type="NCBIfam" id="TIGR00173">
    <property type="entry name" value="menD"/>
    <property type="match status" value="1"/>
</dbReference>
<comment type="pathway">
    <text evidence="7">Quinol/quinone metabolism; 1,4-dihydroxy-2-naphthoate biosynthesis; 1,4-dihydroxy-2-naphthoate from chorismate: step 2/7.</text>
</comment>
<feature type="domain" description="Menaquinone biosynthesis protein MenD middle" evidence="10">
    <location>
        <begin position="239"/>
        <end position="434"/>
    </location>
</feature>
<keyword evidence="1 7" id="KW-0474">Menaquinone biosynthesis</keyword>
<dbReference type="EMBL" id="NRSD01000023">
    <property type="protein sequence ID" value="MBK1646339.1"/>
    <property type="molecule type" value="Genomic_DNA"/>
</dbReference>
<dbReference type="CDD" id="cd07037">
    <property type="entry name" value="TPP_PYR_MenD"/>
    <property type="match status" value="1"/>
</dbReference>